<sequence length="65" mass="7557">VLYLKPFCPILNPNMSFHPPLCSLLENVTFNQLFCSNKMSRYHHINSHKLSLMSIFWAEICATTN</sequence>
<name>A0A8C5HAU9_GOUWI</name>
<proteinExistence type="predicted"/>
<reference evidence="1" key="3">
    <citation type="submission" date="2025-09" db="UniProtKB">
        <authorList>
            <consortium name="Ensembl"/>
        </authorList>
    </citation>
    <scope>IDENTIFICATION</scope>
</reference>
<dbReference type="AlphaFoldDB" id="A0A8C5HAU9"/>
<organism evidence="1 2">
    <name type="scientific">Gouania willdenowi</name>
    <name type="common">Blunt-snouted clingfish</name>
    <name type="synonym">Lepadogaster willdenowi</name>
    <dbReference type="NCBI Taxonomy" id="441366"/>
    <lineage>
        <taxon>Eukaryota</taxon>
        <taxon>Metazoa</taxon>
        <taxon>Chordata</taxon>
        <taxon>Craniata</taxon>
        <taxon>Vertebrata</taxon>
        <taxon>Euteleostomi</taxon>
        <taxon>Actinopterygii</taxon>
        <taxon>Neopterygii</taxon>
        <taxon>Teleostei</taxon>
        <taxon>Neoteleostei</taxon>
        <taxon>Acanthomorphata</taxon>
        <taxon>Ovalentaria</taxon>
        <taxon>Blenniimorphae</taxon>
        <taxon>Blenniiformes</taxon>
        <taxon>Gobiesocoidei</taxon>
        <taxon>Gobiesocidae</taxon>
        <taxon>Gobiesocinae</taxon>
        <taxon>Gouania</taxon>
    </lineage>
</organism>
<keyword evidence="2" id="KW-1185">Reference proteome</keyword>
<protein>
    <submittedName>
        <fullName evidence="1">Uncharacterized protein</fullName>
    </submittedName>
</protein>
<evidence type="ECO:0000313" key="2">
    <source>
        <dbReference type="Proteomes" id="UP000694680"/>
    </source>
</evidence>
<dbReference type="Proteomes" id="UP000694680">
    <property type="component" value="Chromosome 5"/>
</dbReference>
<accession>A0A8C5HAU9</accession>
<reference evidence="1" key="2">
    <citation type="submission" date="2025-08" db="UniProtKB">
        <authorList>
            <consortium name="Ensembl"/>
        </authorList>
    </citation>
    <scope>IDENTIFICATION</scope>
</reference>
<dbReference type="Ensembl" id="ENSGWIT00000046433.1">
    <property type="protein sequence ID" value="ENSGWIP00000042802.1"/>
    <property type="gene ID" value="ENSGWIG00000021442.1"/>
</dbReference>
<evidence type="ECO:0000313" key="1">
    <source>
        <dbReference type="Ensembl" id="ENSGWIP00000042802.1"/>
    </source>
</evidence>
<reference evidence="1" key="1">
    <citation type="submission" date="2020-06" db="EMBL/GenBank/DDBJ databases">
        <authorList>
            <consortium name="Wellcome Sanger Institute Data Sharing"/>
        </authorList>
    </citation>
    <scope>NUCLEOTIDE SEQUENCE [LARGE SCALE GENOMIC DNA]</scope>
</reference>